<proteinExistence type="inferred from homology"/>
<reference evidence="9" key="1">
    <citation type="submission" date="2016-02" db="EMBL/GenBank/DDBJ databases">
        <authorList>
            <person name="Holder M.E."/>
            <person name="Ajami N.J."/>
            <person name="Petrosino J.F."/>
        </authorList>
    </citation>
    <scope>NUCLEOTIDE SEQUENCE [LARGE SCALE GENOMIC DNA]</scope>
    <source>
        <strain evidence="9">CCUG 45958</strain>
    </source>
</reference>
<feature type="domain" description="Core-binding (CB)" evidence="7">
    <location>
        <begin position="69"/>
        <end position="147"/>
    </location>
</feature>
<gene>
    <name evidence="8" type="ORF">AXF13_04895</name>
</gene>
<dbReference type="InterPro" id="IPR013762">
    <property type="entry name" value="Integrase-like_cat_sf"/>
</dbReference>
<dbReference type="AlphaFoldDB" id="A0A0X8JIS3"/>
<evidence type="ECO:0000313" key="9">
    <source>
        <dbReference type="Proteomes" id="UP000069241"/>
    </source>
</evidence>
<dbReference type="KEGG" id="dfi:AXF13_04895"/>
<evidence type="ECO:0000259" key="7">
    <source>
        <dbReference type="PROSITE" id="PS51900"/>
    </source>
</evidence>
<accession>A0A0X8JIS3</accession>
<dbReference type="Pfam" id="PF00589">
    <property type="entry name" value="Phage_integrase"/>
    <property type="match status" value="1"/>
</dbReference>
<keyword evidence="3 5" id="KW-0238">DNA-binding</keyword>
<evidence type="ECO:0000256" key="3">
    <source>
        <dbReference type="ARBA" id="ARBA00023125"/>
    </source>
</evidence>
<dbReference type="InterPro" id="IPR050090">
    <property type="entry name" value="Tyrosine_recombinase_XerCD"/>
</dbReference>
<keyword evidence="9" id="KW-1185">Reference proteome</keyword>
<dbReference type="Proteomes" id="UP000069241">
    <property type="component" value="Chromosome"/>
</dbReference>
<dbReference type="Gene3D" id="1.10.150.130">
    <property type="match status" value="1"/>
</dbReference>
<name>A0A0X8JIS3_9BACT</name>
<dbReference type="GO" id="GO:0015074">
    <property type="term" value="P:DNA integration"/>
    <property type="evidence" value="ECO:0007669"/>
    <property type="project" value="UniProtKB-KW"/>
</dbReference>
<dbReference type="STRING" id="44742.AXF13_04895"/>
<dbReference type="GO" id="GO:0006310">
    <property type="term" value="P:DNA recombination"/>
    <property type="evidence" value="ECO:0007669"/>
    <property type="project" value="UniProtKB-KW"/>
</dbReference>
<evidence type="ECO:0000259" key="6">
    <source>
        <dbReference type="PROSITE" id="PS51898"/>
    </source>
</evidence>
<dbReference type="PANTHER" id="PTHR30349">
    <property type="entry name" value="PHAGE INTEGRASE-RELATED"/>
    <property type="match status" value="1"/>
</dbReference>
<dbReference type="PROSITE" id="PS51900">
    <property type="entry name" value="CB"/>
    <property type="match status" value="1"/>
</dbReference>
<dbReference type="GO" id="GO:0003677">
    <property type="term" value="F:DNA binding"/>
    <property type="evidence" value="ECO:0007669"/>
    <property type="project" value="UniProtKB-UniRule"/>
</dbReference>
<dbReference type="InterPro" id="IPR044068">
    <property type="entry name" value="CB"/>
</dbReference>
<organism evidence="8 9">
    <name type="scientific">Desulfovibrio fairfieldensis</name>
    <dbReference type="NCBI Taxonomy" id="44742"/>
    <lineage>
        <taxon>Bacteria</taxon>
        <taxon>Pseudomonadati</taxon>
        <taxon>Thermodesulfobacteriota</taxon>
        <taxon>Desulfovibrionia</taxon>
        <taxon>Desulfovibrionales</taxon>
        <taxon>Desulfovibrionaceae</taxon>
        <taxon>Desulfovibrio</taxon>
    </lineage>
</organism>
<dbReference type="SUPFAM" id="SSF56349">
    <property type="entry name" value="DNA breaking-rejoining enzymes"/>
    <property type="match status" value="1"/>
</dbReference>
<evidence type="ECO:0000256" key="5">
    <source>
        <dbReference type="PROSITE-ProRule" id="PRU01248"/>
    </source>
</evidence>
<comment type="similarity">
    <text evidence="1">Belongs to the 'phage' integrase family.</text>
</comment>
<dbReference type="PANTHER" id="PTHR30349:SF41">
    <property type="entry name" value="INTEGRASE_RECOMBINASE PROTEIN MJ0367-RELATED"/>
    <property type="match status" value="1"/>
</dbReference>
<dbReference type="InterPro" id="IPR011010">
    <property type="entry name" value="DNA_brk_join_enz"/>
</dbReference>
<dbReference type="PROSITE" id="PS51898">
    <property type="entry name" value="TYR_RECOMBINASE"/>
    <property type="match status" value="1"/>
</dbReference>
<dbReference type="InterPro" id="IPR010998">
    <property type="entry name" value="Integrase_recombinase_N"/>
</dbReference>
<dbReference type="EMBL" id="CP014229">
    <property type="protein sequence ID" value="AMD89504.1"/>
    <property type="molecule type" value="Genomic_DNA"/>
</dbReference>
<keyword evidence="4" id="KW-0233">DNA recombination</keyword>
<keyword evidence="2" id="KW-0229">DNA integration</keyword>
<evidence type="ECO:0000313" key="8">
    <source>
        <dbReference type="EMBL" id="AMD89504.1"/>
    </source>
</evidence>
<dbReference type="InterPro" id="IPR002104">
    <property type="entry name" value="Integrase_catalytic"/>
</dbReference>
<dbReference type="CDD" id="cd00796">
    <property type="entry name" value="INT_Rci_Hp1_C"/>
    <property type="match status" value="1"/>
</dbReference>
<dbReference type="Gene3D" id="1.10.443.10">
    <property type="entry name" value="Intergrase catalytic core"/>
    <property type="match status" value="1"/>
</dbReference>
<dbReference type="RefSeq" id="WP_062251875.1">
    <property type="nucleotide sequence ID" value="NZ_CP014229.1"/>
</dbReference>
<feature type="domain" description="Tyr recombinase" evidence="6">
    <location>
        <begin position="168"/>
        <end position="344"/>
    </location>
</feature>
<protein>
    <submittedName>
        <fullName evidence="8">Integrase</fullName>
    </submittedName>
</protein>
<evidence type="ECO:0000256" key="2">
    <source>
        <dbReference type="ARBA" id="ARBA00022908"/>
    </source>
</evidence>
<sequence>MPVVCLKYKRKPWVVKYREPWSGRPRQRAFAAEAEARAFEDAQASLYERERAIIKAVRRRRAQGRPASLTIAEVLDRYLDSLGNPSTRAASAYHLRLFADIYGQRKAHCLTLEDVGAFLTLQQQRGVSKSTACRRMGIVRAAYHWAARWGLLPTNPLAGLQLASPAPQTPDPPTAREARMLYATAAPHVRRVIALGMATGARIGPSELFRLRWTDIDTRGAVLRMPNAAKGARAEAREVPLRQDVLRLLRRWEAEDAALGCPWVIHYRGRPVRSISRAWRNTLRRAGIERRIRPYDLRHAFASRALDNAADLKCVAEVMGHANEKMIVRFYRHTSARQRRKAVNAAPSLELE</sequence>
<evidence type="ECO:0000256" key="1">
    <source>
        <dbReference type="ARBA" id="ARBA00008857"/>
    </source>
</evidence>
<evidence type="ECO:0000256" key="4">
    <source>
        <dbReference type="ARBA" id="ARBA00023172"/>
    </source>
</evidence>